<protein>
    <submittedName>
        <fullName evidence="2">Uncharacterized protein</fullName>
    </submittedName>
</protein>
<name>A0A9P6B699_9AGAM</name>
<dbReference type="AlphaFoldDB" id="A0A9P6B699"/>
<proteinExistence type="predicted"/>
<organism evidence="2 3">
    <name type="scientific">Hydnum rufescens UP504</name>
    <dbReference type="NCBI Taxonomy" id="1448309"/>
    <lineage>
        <taxon>Eukaryota</taxon>
        <taxon>Fungi</taxon>
        <taxon>Dikarya</taxon>
        <taxon>Basidiomycota</taxon>
        <taxon>Agaricomycotina</taxon>
        <taxon>Agaricomycetes</taxon>
        <taxon>Cantharellales</taxon>
        <taxon>Hydnaceae</taxon>
        <taxon>Hydnum</taxon>
    </lineage>
</organism>
<dbReference type="Proteomes" id="UP000886523">
    <property type="component" value="Unassembled WGS sequence"/>
</dbReference>
<reference evidence="2" key="1">
    <citation type="journal article" date="2020" name="Nat. Commun.">
        <title>Large-scale genome sequencing of mycorrhizal fungi provides insights into the early evolution of symbiotic traits.</title>
        <authorList>
            <person name="Miyauchi S."/>
            <person name="Kiss E."/>
            <person name="Kuo A."/>
            <person name="Drula E."/>
            <person name="Kohler A."/>
            <person name="Sanchez-Garcia M."/>
            <person name="Morin E."/>
            <person name="Andreopoulos B."/>
            <person name="Barry K.W."/>
            <person name="Bonito G."/>
            <person name="Buee M."/>
            <person name="Carver A."/>
            <person name="Chen C."/>
            <person name="Cichocki N."/>
            <person name="Clum A."/>
            <person name="Culley D."/>
            <person name="Crous P.W."/>
            <person name="Fauchery L."/>
            <person name="Girlanda M."/>
            <person name="Hayes R.D."/>
            <person name="Keri Z."/>
            <person name="LaButti K."/>
            <person name="Lipzen A."/>
            <person name="Lombard V."/>
            <person name="Magnuson J."/>
            <person name="Maillard F."/>
            <person name="Murat C."/>
            <person name="Nolan M."/>
            <person name="Ohm R.A."/>
            <person name="Pangilinan J."/>
            <person name="Pereira M.F."/>
            <person name="Perotto S."/>
            <person name="Peter M."/>
            <person name="Pfister S."/>
            <person name="Riley R."/>
            <person name="Sitrit Y."/>
            <person name="Stielow J.B."/>
            <person name="Szollosi G."/>
            <person name="Zifcakova L."/>
            <person name="Stursova M."/>
            <person name="Spatafora J.W."/>
            <person name="Tedersoo L."/>
            <person name="Vaario L.M."/>
            <person name="Yamada A."/>
            <person name="Yan M."/>
            <person name="Wang P."/>
            <person name="Xu J."/>
            <person name="Bruns T."/>
            <person name="Baldrian P."/>
            <person name="Vilgalys R."/>
            <person name="Dunand C."/>
            <person name="Henrissat B."/>
            <person name="Grigoriev I.V."/>
            <person name="Hibbett D."/>
            <person name="Nagy L.G."/>
            <person name="Martin F.M."/>
        </authorList>
    </citation>
    <scope>NUCLEOTIDE SEQUENCE</scope>
    <source>
        <strain evidence="2">UP504</strain>
    </source>
</reference>
<evidence type="ECO:0000313" key="3">
    <source>
        <dbReference type="Proteomes" id="UP000886523"/>
    </source>
</evidence>
<feature type="region of interest" description="Disordered" evidence="1">
    <location>
        <begin position="1"/>
        <end position="76"/>
    </location>
</feature>
<accession>A0A9P6B699</accession>
<dbReference type="EMBL" id="MU128925">
    <property type="protein sequence ID" value="KAF9518426.1"/>
    <property type="molecule type" value="Genomic_DNA"/>
</dbReference>
<comment type="caution">
    <text evidence="2">The sequence shown here is derived from an EMBL/GenBank/DDBJ whole genome shotgun (WGS) entry which is preliminary data.</text>
</comment>
<feature type="compositionally biased region" description="Basic residues" evidence="1">
    <location>
        <begin position="1"/>
        <end position="19"/>
    </location>
</feature>
<dbReference type="OrthoDB" id="74813at2759"/>
<evidence type="ECO:0000256" key="1">
    <source>
        <dbReference type="SAM" id="MobiDB-lite"/>
    </source>
</evidence>
<evidence type="ECO:0000313" key="2">
    <source>
        <dbReference type="EMBL" id="KAF9518426.1"/>
    </source>
</evidence>
<keyword evidence="3" id="KW-1185">Reference proteome</keyword>
<sequence length="271" mass="29246">MNKTHERNRRRRELRRARRSQSEGHAANILPSGREANTNNSLGQPSPGPPDDESLGPAAQPLSATATPLHPSAITPSYKKGFRQAMEKTQPMRIVFGDKNGDVANEAASVVMGDTSTAIDEPRPLPTLVPPSQRSDLPPNLFVTSVNVEADLWGGVHAIGSENVEIHGDTNGEMAVFSPSSVDWDALDSSWPGLPVVSRFLNGMIVAWQELGIDPATLSPKMMMSLGRVISHDDTSQTRVMIGFGYGVGLPSDDSLALSETKGWRVFWTPA</sequence>
<gene>
    <name evidence="2" type="ORF">BS47DRAFT_1338360</name>
</gene>
<feature type="compositionally biased region" description="Polar residues" evidence="1">
    <location>
        <begin position="35"/>
        <end position="44"/>
    </location>
</feature>